<dbReference type="EMBL" id="AE008384">
    <property type="protein sequence ID" value="AAM30190.1"/>
    <property type="molecule type" value="Genomic_DNA"/>
</dbReference>
<evidence type="ECO:0000313" key="2">
    <source>
        <dbReference type="Proteomes" id="UP000000595"/>
    </source>
</evidence>
<dbReference type="HOGENOM" id="CLU_2730427_0_0_2"/>
<sequence length="71" mass="8159">MVKEPFLCLLLSFLPRIAAREYAVLPELRLGSTLSFPNCASGVRCPFHSLRSLKRTNFWFSKQVSLERTDL</sequence>
<dbReference type="Proteomes" id="UP000000595">
    <property type="component" value="Chromosome"/>
</dbReference>
<dbReference type="KEGG" id="mma:MM_0494"/>
<name>Q8PZJ8_METMA</name>
<reference evidence="1 2" key="1">
    <citation type="journal article" date="2002" name="J. Mol. Microbiol. Biotechnol.">
        <title>The genome of Methanosarcina mazei: evidence for lateral gene transfer between Bacteria and Archaea.</title>
        <authorList>
            <person name="Deppenmeier U."/>
            <person name="Johann A."/>
            <person name="Hartsch T."/>
            <person name="Merkl R."/>
            <person name="Schmitz R.A."/>
            <person name="Martinez-Arias R."/>
            <person name="Henne A."/>
            <person name="Wiezer A."/>
            <person name="Baumer S."/>
            <person name="Jacobi C."/>
            <person name="Bruggemann H."/>
            <person name="Lienard T."/>
            <person name="Christmann A."/>
            <person name="Bomeke M."/>
            <person name="Steckel S."/>
            <person name="Bhattacharyya A."/>
            <person name="Lykidis A."/>
            <person name="Overbeek R."/>
            <person name="Klenk H.P."/>
            <person name="Gunsalus R.P."/>
            <person name="Fritz H.J."/>
            <person name="Gottschalk G."/>
        </authorList>
    </citation>
    <scope>NUCLEOTIDE SEQUENCE [LARGE SCALE GENOMIC DNA]</scope>
    <source>
        <strain evidence="2">ATCC BAA-159 / DSM 3647 / Goe1 / Go1 / JCM 11833 / OCM 88</strain>
    </source>
</reference>
<proteinExistence type="predicted"/>
<dbReference type="AlphaFoldDB" id="Q8PZJ8"/>
<gene>
    <name evidence="1" type="ordered locus">MM_0494</name>
</gene>
<accession>Q8PZJ8</accession>
<evidence type="ECO:0000313" key="1">
    <source>
        <dbReference type="EMBL" id="AAM30190.1"/>
    </source>
</evidence>
<organism evidence="1 2">
    <name type="scientific">Methanosarcina mazei (strain ATCC BAA-159 / DSM 3647 / Goe1 / Go1 / JCM 11833 / OCM 88)</name>
    <name type="common">Methanosarcina frisia</name>
    <dbReference type="NCBI Taxonomy" id="192952"/>
    <lineage>
        <taxon>Archaea</taxon>
        <taxon>Methanobacteriati</taxon>
        <taxon>Methanobacteriota</taxon>
        <taxon>Stenosarchaea group</taxon>
        <taxon>Methanomicrobia</taxon>
        <taxon>Methanosarcinales</taxon>
        <taxon>Methanosarcinaceae</taxon>
        <taxon>Methanosarcina</taxon>
    </lineage>
</organism>
<protein>
    <submittedName>
        <fullName evidence="1">Uncharacterized protein</fullName>
    </submittedName>
</protein>